<protein>
    <recommendedName>
        <fullName evidence="5">Septum formation initiator</fullName>
    </recommendedName>
</protein>
<dbReference type="EMBL" id="AZCX01000013">
    <property type="protein sequence ID" value="KRK47034.1"/>
    <property type="molecule type" value="Genomic_DNA"/>
</dbReference>
<keyword evidence="4" id="KW-1185">Reference proteome</keyword>
<keyword evidence="2" id="KW-1133">Transmembrane helix</keyword>
<proteinExistence type="predicted"/>
<dbReference type="InterPro" id="IPR007060">
    <property type="entry name" value="FtsL/DivIC"/>
</dbReference>
<dbReference type="PATRIC" id="fig|1302272.5.peg.800"/>
<comment type="caution">
    <text evidence="3">The sequence shown here is derived from an EMBL/GenBank/DDBJ whole genome shotgun (WGS) entry which is preliminary data.</text>
</comment>
<dbReference type="PANTHER" id="PTHR40027:SF1">
    <property type="entry name" value="CELL DIVISION PROTEIN DIVIC"/>
    <property type="match status" value="1"/>
</dbReference>
<reference evidence="3 4" key="1">
    <citation type="journal article" date="2015" name="Genome Announc.">
        <title>Expanding the biotechnology potential of lactobacilli through comparative genomics of 213 strains and associated genera.</title>
        <authorList>
            <person name="Sun Z."/>
            <person name="Harris H.M."/>
            <person name="McCann A."/>
            <person name="Guo C."/>
            <person name="Argimon S."/>
            <person name="Zhang W."/>
            <person name="Yang X."/>
            <person name="Jeffery I.B."/>
            <person name="Cooney J.C."/>
            <person name="Kagawa T.F."/>
            <person name="Liu W."/>
            <person name="Song Y."/>
            <person name="Salvetti E."/>
            <person name="Wrobel A."/>
            <person name="Rasinkangas P."/>
            <person name="Parkhill J."/>
            <person name="Rea M.C."/>
            <person name="O'Sullivan O."/>
            <person name="Ritari J."/>
            <person name="Douillard F.P."/>
            <person name="Paul Ross R."/>
            <person name="Yang R."/>
            <person name="Briner A.E."/>
            <person name="Felis G.E."/>
            <person name="de Vos W.M."/>
            <person name="Barrangou R."/>
            <person name="Klaenhammer T.R."/>
            <person name="Caufield P.W."/>
            <person name="Cui Y."/>
            <person name="Zhang H."/>
            <person name="O'Toole P.W."/>
        </authorList>
    </citation>
    <scope>NUCLEOTIDE SEQUENCE [LARGE SCALE GENOMIC DNA]</scope>
    <source>
        <strain evidence="3 4">JCM 15530</strain>
    </source>
</reference>
<gene>
    <name evidence="3" type="ORF">FC96_GL000800</name>
</gene>
<dbReference type="PANTHER" id="PTHR40027">
    <property type="entry name" value="CELL DIVISION PROTEIN DIVIC"/>
    <property type="match status" value="1"/>
</dbReference>
<accession>A0A0R1HUP7</accession>
<dbReference type="AlphaFoldDB" id="A0A0R1HUP7"/>
<feature type="transmembrane region" description="Helical" evidence="2">
    <location>
        <begin position="36"/>
        <end position="55"/>
    </location>
</feature>
<keyword evidence="2" id="KW-0812">Transmembrane</keyword>
<evidence type="ECO:0000256" key="1">
    <source>
        <dbReference type="SAM" id="Coils"/>
    </source>
</evidence>
<evidence type="ECO:0008006" key="5">
    <source>
        <dbReference type="Google" id="ProtNLM"/>
    </source>
</evidence>
<keyword evidence="2" id="KW-0472">Membrane</keyword>
<dbReference type="OrthoDB" id="2151746at2"/>
<keyword evidence="1" id="KW-0175">Coiled coil</keyword>
<feature type="coiled-coil region" evidence="1">
    <location>
        <begin position="68"/>
        <end position="95"/>
    </location>
</feature>
<evidence type="ECO:0000313" key="3">
    <source>
        <dbReference type="EMBL" id="KRK47034.1"/>
    </source>
</evidence>
<name>A0A0R1HUP7_9LACO</name>
<dbReference type="Pfam" id="PF04977">
    <property type="entry name" value="DivIC"/>
    <property type="match status" value="1"/>
</dbReference>
<dbReference type="STRING" id="1302272.FC96_GL000800"/>
<dbReference type="InterPro" id="IPR039076">
    <property type="entry name" value="DivIC"/>
</dbReference>
<dbReference type="GO" id="GO:0051301">
    <property type="term" value="P:cell division"/>
    <property type="evidence" value="ECO:0007669"/>
    <property type="project" value="InterPro"/>
</dbReference>
<dbReference type="Proteomes" id="UP000050911">
    <property type="component" value="Unassembled WGS sequence"/>
</dbReference>
<sequence length="129" mass="14741">MAKPGKITQLDNDYTKRVRQSHQKKTVLTARRKKRALIIGGFFLVFVLIFGVQIVRTKMALGDTRQAITQSQKNLTEAKADNKALTQKVALLNDRDYLDKLIRAKYYYSKSNETIYSLPSDKTTDVSVK</sequence>
<dbReference type="RefSeq" id="WP_056943126.1">
    <property type="nucleotide sequence ID" value="NZ_AZCX01000013.1"/>
</dbReference>
<evidence type="ECO:0000256" key="2">
    <source>
        <dbReference type="SAM" id="Phobius"/>
    </source>
</evidence>
<organism evidence="3 4">
    <name type="scientific">Secundilactobacillus kimchicus JCM 15530</name>
    <dbReference type="NCBI Taxonomy" id="1302272"/>
    <lineage>
        <taxon>Bacteria</taxon>
        <taxon>Bacillati</taxon>
        <taxon>Bacillota</taxon>
        <taxon>Bacilli</taxon>
        <taxon>Lactobacillales</taxon>
        <taxon>Lactobacillaceae</taxon>
        <taxon>Secundilactobacillus</taxon>
    </lineage>
</organism>
<evidence type="ECO:0000313" key="4">
    <source>
        <dbReference type="Proteomes" id="UP000050911"/>
    </source>
</evidence>